<proteinExistence type="predicted"/>
<accession>A0A2J6TKV2</accession>
<dbReference type="EMBL" id="KZ613780">
    <property type="protein sequence ID" value="PMD63636.1"/>
    <property type="molecule type" value="Genomic_DNA"/>
</dbReference>
<dbReference type="OrthoDB" id="5272396at2759"/>
<dbReference type="InParanoid" id="A0A2J6TKV2"/>
<protein>
    <submittedName>
        <fullName evidence="2">Uncharacterized protein</fullName>
    </submittedName>
</protein>
<dbReference type="AlphaFoldDB" id="A0A2J6TKV2"/>
<reference evidence="2 3" key="1">
    <citation type="submission" date="2016-04" db="EMBL/GenBank/DDBJ databases">
        <title>A degradative enzymes factory behind the ericoid mycorrhizal symbiosis.</title>
        <authorList>
            <consortium name="DOE Joint Genome Institute"/>
            <person name="Martino E."/>
            <person name="Morin E."/>
            <person name="Grelet G."/>
            <person name="Kuo A."/>
            <person name="Kohler A."/>
            <person name="Daghino S."/>
            <person name="Barry K."/>
            <person name="Choi C."/>
            <person name="Cichocki N."/>
            <person name="Clum A."/>
            <person name="Copeland A."/>
            <person name="Hainaut M."/>
            <person name="Haridas S."/>
            <person name="Labutti K."/>
            <person name="Lindquist E."/>
            <person name="Lipzen A."/>
            <person name="Khouja H.-R."/>
            <person name="Murat C."/>
            <person name="Ohm R."/>
            <person name="Olson A."/>
            <person name="Spatafora J."/>
            <person name="Veneault-Fourrey C."/>
            <person name="Henrissat B."/>
            <person name="Grigoriev I."/>
            <person name="Martin F."/>
            <person name="Perotto S."/>
        </authorList>
    </citation>
    <scope>NUCLEOTIDE SEQUENCE [LARGE SCALE GENOMIC DNA]</scope>
    <source>
        <strain evidence="2 3">E</strain>
    </source>
</reference>
<feature type="region of interest" description="Disordered" evidence="1">
    <location>
        <begin position="1"/>
        <end position="26"/>
    </location>
</feature>
<gene>
    <name evidence="2" type="ORF">K444DRAFT_626708</name>
</gene>
<evidence type="ECO:0000256" key="1">
    <source>
        <dbReference type="SAM" id="MobiDB-lite"/>
    </source>
</evidence>
<dbReference type="GeneID" id="36590769"/>
<evidence type="ECO:0000313" key="3">
    <source>
        <dbReference type="Proteomes" id="UP000235371"/>
    </source>
</evidence>
<keyword evidence="3" id="KW-1185">Reference proteome</keyword>
<organism evidence="2 3">
    <name type="scientific">Hyaloscypha bicolor E</name>
    <dbReference type="NCBI Taxonomy" id="1095630"/>
    <lineage>
        <taxon>Eukaryota</taxon>
        <taxon>Fungi</taxon>
        <taxon>Dikarya</taxon>
        <taxon>Ascomycota</taxon>
        <taxon>Pezizomycotina</taxon>
        <taxon>Leotiomycetes</taxon>
        <taxon>Helotiales</taxon>
        <taxon>Hyaloscyphaceae</taxon>
        <taxon>Hyaloscypha</taxon>
        <taxon>Hyaloscypha bicolor</taxon>
    </lineage>
</organism>
<dbReference type="Proteomes" id="UP000235371">
    <property type="component" value="Unassembled WGS sequence"/>
</dbReference>
<sequence length="180" mass="20634">MHMAKARSEPWNRNPSHSARWRNQRDGRKSKSMLNCNVEHVCYLLDTAKTSLNLKLMLPAGFGLTLPPRPQRSSMYWGTTPDRWPQNLDLKLSEELLRILPLFTRSATLVLEEGAKLMSLKMVEQFTKKGINVLCQAGTIFNYDPTQTSTAIEEAKLWTSRLAELDYLNGFPALLRRLDI</sequence>
<dbReference type="RefSeq" id="XP_024740540.1">
    <property type="nucleotide sequence ID" value="XM_024882692.1"/>
</dbReference>
<evidence type="ECO:0000313" key="2">
    <source>
        <dbReference type="EMBL" id="PMD63636.1"/>
    </source>
</evidence>
<feature type="compositionally biased region" description="Basic and acidic residues" evidence="1">
    <location>
        <begin position="1"/>
        <end position="10"/>
    </location>
</feature>
<name>A0A2J6TKV2_9HELO</name>